<dbReference type="InterPro" id="IPR024311">
    <property type="entry name" value="Lipocalin-like"/>
</dbReference>
<dbReference type="EMBL" id="JBHUHZ010000004">
    <property type="protein sequence ID" value="MFD2164431.1"/>
    <property type="molecule type" value="Genomic_DNA"/>
</dbReference>
<dbReference type="Proteomes" id="UP001597387">
    <property type="component" value="Unassembled WGS sequence"/>
</dbReference>
<reference evidence="3" key="1">
    <citation type="journal article" date="2019" name="Int. J. Syst. Evol. Microbiol.">
        <title>The Global Catalogue of Microorganisms (GCM) 10K type strain sequencing project: providing services to taxonomists for standard genome sequencing and annotation.</title>
        <authorList>
            <consortium name="The Broad Institute Genomics Platform"/>
            <consortium name="The Broad Institute Genome Sequencing Center for Infectious Disease"/>
            <person name="Wu L."/>
            <person name="Ma J."/>
        </authorList>
    </citation>
    <scope>NUCLEOTIDE SEQUENCE [LARGE SCALE GENOMIC DNA]</scope>
    <source>
        <strain evidence="3">KCTC 42217</strain>
    </source>
</reference>
<gene>
    <name evidence="2" type="ORF">ACFSJU_18645</name>
</gene>
<dbReference type="RefSeq" id="WP_255901834.1">
    <property type="nucleotide sequence ID" value="NZ_JAFMZO010000002.1"/>
</dbReference>
<sequence length="125" mass="13748">MNIYKLLLLTIPVCLIMACSHDKKEDLARTWQVSDIETEAELADSIKNAMLLSSTMQFTDDGHYTTSGGIGADQGTYTLDEEGKTLSTISLAGRNSDVYTIEDLDDEKLILSRKGTTIICKAVPR</sequence>
<organism evidence="2 3">
    <name type="scientific">Paradesertivirga mongoliensis</name>
    <dbReference type="NCBI Taxonomy" id="2100740"/>
    <lineage>
        <taxon>Bacteria</taxon>
        <taxon>Pseudomonadati</taxon>
        <taxon>Bacteroidota</taxon>
        <taxon>Sphingobacteriia</taxon>
        <taxon>Sphingobacteriales</taxon>
        <taxon>Sphingobacteriaceae</taxon>
        <taxon>Paradesertivirga</taxon>
    </lineage>
</organism>
<dbReference type="Pfam" id="PF13648">
    <property type="entry name" value="Lipocalin_4"/>
    <property type="match status" value="1"/>
</dbReference>
<evidence type="ECO:0000313" key="2">
    <source>
        <dbReference type="EMBL" id="MFD2164431.1"/>
    </source>
</evidence>
<evidence type="ECO:0000259" key="1">
    <source>
        <dbReference type="Pfam" id="PF13648"/>
    </source>
</evidence>
<accession>A0ABW4ZRY4</accession>
<name>A0ABW4ZRY4_9SPHI</name>
<feature type="domain" description="Lipocalin-like" evidence="1">
    <location>
        <begin position="30"/>
        <end position="111"/>
    </location>
</feature>
<dbReference type="PROSITE" id="PS51257">
    <property type="entry name" value="PROKAR_LIPOPROTEIN"/>
    <property type="match status" value="1"/>
</dbReference>
<evidence type="ECO:0000313" key="3">
    <source>
        <dbReference type="Proteomes" id="UP001597387"/>
    </source>
</evidence>
<keyword evidence="3" id="KW-1185">Reference proteome</keyword>
<comment type="caution">
    <text evidence="2">The sequence shown here is derived from an EMBL/GenBank/DDBJ whole genome shotgun (WGS) entry which is preliminary data.</text>
</comment>
<proteinExistence type="predicted"/>
<protein>
    <recommendedName>
        <fullName evidence="1">Lipocalin-like domain-containing protein</fullName>
    </recommendedName>
</protein>